<name>A0A369JPA9_HYPMA</name>
<evidence type="ECO:0000256" key="1">
    <source>
        <dbReference type="SAM" id="MobiDB-lite"/>
    </source>
</evidence>
<protein>
    <recommendedName>
        <fullName evidence="4">F-box domain-containing protein</fullName>
    </recommendedName>
</protein>
<gene>
    <name evidence="2" type="ORF">Hypma_008587</name>
</gene>
<dbReference type="SUPFAM" id="SSF52047">
    <property type="entry name" value="RNI-like"/>
    <property type="match status" value="1"/>
</dbReference>
<evidence type="ECO:0000313" key="2">
    <source>
        <dbReference type="EMBL" id="RDB24061.1"/>
    </source>
</evidence>
<proteinExistence type="predicted"/>
<dbReference type="STRING" id="39966.A0A369JPA9"/>
<evidence type="ECO:0000313" key="3">
    <source>
        <dbReference type="Proteomes" id="UP000076154"/>
    </source>
</evidence>
<keyword evidence="3" id="KW-1185">Reference proteome</keyword>
<reference evidence="2" key="1">
    <citation type="submission" date="2018-04" db="EMBL/GenBank/DDBJ databases">
        <title>Whole genome sequencing of Hypsizygus marmoreus.</title>
        <authorList>
            <person name="Choi I.-G."/>
            <person name="Min B."/>
            <person name="Kim J.-G."/>
            <person name="Kim S."/>
            <person name="Oh Y.-L."/>
            <person name="Kong W.-S."/>
            <person name="Park H."/>
            <person name="Jeong J."/>
            <person name="Song E.-S."/>
        </authorList>
    </citation>
    <scope>NUCLEOTIDE SEQUENCE [LARGE SCALE GENOMIC DNA]</scope>
    <source>
        <strain evidence="2">51987-8</strain>
    </source>
</reference>
<comment type="caution">
    <text evidence="2">The sequence shown here is derived from an EMBL/GenBank/DDBJ whole genome shotgun (WGS) entry which is preliminary data.</text>
</comment>
<evidence type="ECO:0008006" key="4">
    <source>
        <dbReference type="Google" id="ProtNLM"/>
    </source>
</evidence>
<dbReference type="Gene3D" id="3.80.10.10">
    <property type="entry name" value="Ribonuclease Inhibitor"/>
    <property type="match status" value="1"/>
</dbReference>
<dbReference type="AlphaFoldDB" id="A0A369JPA9"/>
<dbReference type="InterPro" id="IPR032675">
    <property type="entry name" value="LRR_dom_sf"/>
</dbReference>
<dbReference type="InParanoid" id="A0A369JPA9"/>
<sequence length="552" mass="62358">MLSSLSFSSMQQNFHVIPRPPPQVGHSGSDQPGPVVFGRRAASIHYPSEPPRLHLPVPFGRRGPSLCPIGEPNRPLQNSFDTFRPRVPHPATWSQSSYPKQNPSGLPSPIQRIPVEILGEIFASFLQEPQTGLYFDPFSSSLRSMKYSNTSPIILGHICHYWRRICLLMPTLWSSIAVHIPKASHIPVIQLWLDRAANCPLALMLSQSTSPVLAELEATNQILSLFLTRAHLWRHIKFKFSHGLGQGAPLLNLPETPLLESVHVDMPAGDRDPGSIDKFWRHIHSLPTLRKVDWGRLSCFRELRNDVPWGQLTWIDMPRINGSAELEQLLGTLQQCQELVELECETNMLVEPSIPALFVTLPKLRRLKITFRGQIDPAPFMKHLTFPSLTSLDISQCFTSSNPRLMHWLDGLLDRSACQLKELYLTDGQLGEDEFLRFLSSRGAQHLVNFKMFLRKFTDRTAEALTFNHETKAVLLPNLQALQLPKCYTSNGSVFKMVSSRLPVLKTARIFDSPSVRAFDLPALQRLVSAGSDLHMTVISILDGKIVEWRLR</sequence>
<organism evidence="2 3">
    <name type="scientific">Hypsizygus marmoreus</name>
    <name type="common">White beech mushroom</name>
    <name type="synonym">Agaricus marmoreus</name>
    <dbReference type="NCBI Taxonomy" id="39966"/>
    <lineage>
        <taxon>Eukaryota</taxon>
        <taxon>Fungi</taxon>
        <taxon>Dikarya</taxon>
        <taxon>Basidiomycota</taxon>
        <taxon>Agaricomycotina</taxon>
        <taxon>Agaricomycetes</taxon>
        <taxon>Agaricomycetidae</taxon>
        <taxon>Agaricales</taxon>
        <taxon>Tricholomatineae</taxon>
        <taxon>Lyophyllaceae</taxon>
        <taxon>Hypsizygus</taxon>
    </lineage>
</organism>
<accession>A0A369JPA9</accession>
<dbReference type="OrthoDB" id="3217549at2759"/>
<feature type="region of interest" description="Disordered" evidence="1">
    <location>
        <begin position="15"/>
        <end position="34"/>
    </location>
</feature>
<dbReference type="Proteomes" id="UP000076154">
    <property type="component" value="Unassembled WGS sequence"/>
</dbReference>
<dbReference type="EMBL" id="LUEZ02000045">
    <property type="protein sequence ID" value="RDB24061.1"/>
    <property type="molecule type" value="Genomic_DNA"/>
</dbReference>